<reference evidence="1" key="1">
    <citation type="submission" date="2021-06" db="EMBL/GenBank/DDBJ databases">
        <authorList>
            <person name="Kallberg Y."/>
            <person name="Tangrot J."/>
            <person name="Rosling A."/>
        </authorList>
    </citation>
    <scope>NUCLEOTIDE SEQUENCE</scope>
    <source>
        <strain evidence="1">IL203A</strain>
    </source>
</reference>
<organism evidence="1 2">
    <name type="scientific">Dentiscutata heterogama</name>
    <dbReference type="NCBI Taxonomy" id="1316150"/>
    <lineage>
        <taxon>Eukaryota</taxon>
        <taxon>Fungi</taxon>
        <taxon>Fungi incertae sedis</taxon>
        <taxon>Mucoromycota</taxon>
        <taxon>Glomeromycotina</taxon>
        <taxon>Glomeromycetes</taxon>
        <taxon>Diversisporales</taxon>
        <taxon>Gigasporaceae</taxon>
        <taxon>Dentiscutata</taxon>
    </lineage>
</organism>
<gene>
    <name evidence="1" type="ORF">DHETER_LOCUS9819</name>
</gene>
<comment type="caution">
    <text evidence="1">The sequence shown here is derived from an EMBL/GenBank/DDBJ whole genome shotgun (WGS) entry which is preliminary data.</text>
</comment>
<keyword evidence="2" id="KW-1185">Reference proteome</keyword>
<proteinExistence type="predicted"/>
<evidence type="ECO:0000313" key="1">
    <source>
        <dbReference type="EMBL" id="CAG8662564.1"/>
    </source>
</evidence>
<feature type="non-terminal residue" evidence="1">
    <location>
        <position position="131"/>
    </location>
</feature>
<protein>
    <submittedName>
        <fullName evidence="1">3507_t:CDS:1</fullName>
    </submittedName>
</protein>
<name>A0ACA9NNS9_9GLOM</name>
<feature type="non-terminal residue" evidence="1">
    <location>
        <position position="1"/>
    </location>
</feature>
<evidence type="ECO:0000313" key="2">
    <source>
        <dbReference type="Proteomes" id="UP000789702"/>
    </source>
</evidence>
<accession>A0ACA9NNS9</accession>
<sequence length="131" mass="14264">ISTTSVIAQSGIVFLPPNGGSWVNCTTDITTVSYQNISVKTVDFSLPVTAGFGFNLAGNYSYDRIQGIGFEVSSYTENPNIGMTISEMNALASANDTTYYCDTLEFYTTQCDDKFKGFPSPDEADQQWCIA</sequence>
<dbReference type="Proteomes" id="UP000789702">
    <property type="component" value="Unassembled WGS sequence"/>
</dbReference>
<dbReference type="EMBL" id="CAJVPU010017927">
    <property type="protein sequence ID" value="CAG8662564.1"/>
    <property type="molecule type" value="Genomic_DNA"/>
</dbReference>